<gene>
    <name evidence="1" type="ORF">GC250_08540</name>
</gene>
<evidence type="ECO:0000313" key="2">
    <source>
        <dbReference type="Proteomes" id="UP000470772"/>
    </source>
</evidence>
<dbReference type="OrthoDB" id="374529at2157"/>
<proteinExistence type="predicted"/>
<dbReference type="EMBL" id="WGGD01000005">
    <property type="protein sequence ID" value="MUN29483.1"/>
    <property type="molecule type" value="Genomic_DNA"/>
</dbReference>
<protein>
    <submittedName>
        <fullName evidence="1">Uncharacterized protein</fullName>
    </submittedName>
</protein>
<dbReference type="RefSeq" id="WP_054838312.1">
    <property type="nucleotide sequence ID" value="NZ_BBBY01000007.1"/>
</dbReference>
<name>A0A6A9QUH6_SULME</name>
<keyword evidence="2" id="KW-1185">Reference proteome</keyword>
<evidence type="ECO:0000313" key="1">
    <source>
        <dbReference type="EMBL" id="MUN29483.1"/>
    </source>
</evidence>
<organism evidence="1 2">
    <name type="scientific">Sulfuracidifex metallicus DSM 6482 = JCM 9184</name>
    <dbReference type="NCBI Taxonomy" id="523847"/>
    <lineage>
        <taxon>Archaea</taxon>
        <taxon>Thermoproteota</taxon>
        <taxon>Thermoprotei</taxon>
        <taxon>Sulfolobales</taxon>
        <taxon>Sulfolobaceae</taxon>
        <taxon>Sulfuracidifex</taxon>
    </lineage>
</organism>
<accession>A0A6A9QUH6</accession>
<reference evidence="1 2" key="1">
    <citation type="submission" date="2019-10" db="EMBL/GenBank/DDBJ databases">
        <title>Sequencing and Assembly of Multiple Reported Metal-Biooxidizing Members of the Extremely Thermoacidophilic Archaeal Family Sulfolobaceae.</title>
        <authorList>
            <person name="Counts J.A."/>
            <person name="Kelly R.M."/>
        </authorList>
    </citation>
    <scope>NUCLEOTIDE SEQUENCE [LARGE SCALE GENOMIC DNA]</scope>
    <source>
        <strain evidence="1 2">DSM 6482</strain>
    </source>
</reference>
<comment type="caution">
    <text evidence="1">The sequence shown here is derived from an EMBL/GenBank/DDBJ whole genome shotgun (WGS) entry which is preliminary data.</text>
</comment>
<dbReference type="AlphaFoldDB" id="A0A6A9QUH6"/>
<dbReference type="Proteomes" id="UP000470772">
    <property type="component" value="Unassembled WGS sequence"/>
</dbReference>
<sequence length="68" mass="7721">MKVILENPEFTGDIIEVRLNGESIMNFSPSRINSRKIVMDIGGIPRKGNNILEIITSKGGYIRRYIEI</sequence>